<feature type="domain" description="Inhibitor I9" evidence="2">
    <location>
        <begin position="40"/>
        <end position="120"/>
    </location>
</feature>
<dbReference type="PANTHER" id="PTHR48222">
    <property type="entry name" value="PROTEINASE INHIBITOR, PROPEPTIDE"/>
    <property type="match status" value="1"/>
</dbReference>
<dbReference type="Proteomes" id="UP000036987">
    <property type="component" value="Unassembled WGS sequence"/>
</dbReference>
<dbReference type="EMBL" id="LFYR01000678">
    <property type="protein sequence ID" value="KMZ71353.1"/>
    <property type="molecule type" value="Genomic_DNA"/>
</dbReference>
<dbReference type="GO" id="GO:0004866">
    <property type="term" value="F:endopeptidase inhibitor activity"/>
    <property type="evidence" value="ECO:0000318"/>
    <property type="project" value="GO_Central"/>
</dbReference>
<dbReference type="PANTHER" id="PTHR48222:SF4">
    <property type="entry name" value="PROTEINASE INHIBITOR, PROPEPTIDE"/>
    <property type="match status" value="1"/>
</dbReference>
<evidence type="ECO:0000259" key="2">
    <source>
        <dbReference type="Pfam" id="PF05922"/>
    </source>
</evidence>
<evidence type="ECO:0000313" key="3">
    <source>
        <dbReference type="EMBL" id="KMZ71353.1"/>
    </source>
</evidence>
<dbReference type="OMA" id="IAMSDSA"/>
<evidence type="ECO:0000256" key="1">
    <source>
        <dbReference type="SAM" id="SignalP"/>
    </source>
</evidence>
<reference evidence="4" key="1">
    <citation type="journal article" date="2016" name="Nature">
        <title>The genome of the seagrass Zostera marina reveals angiosperm adaptation to the sea.</title>
        <authorList>
            <person name="Olsen J.L."/>
            <person name="Rouze P."/>
            <person name="Verhelst B."/>
            <person name="Lin Y.-C."/>
            <person name="Bayer T."/>
            <person name="Collen J."/>
            <person name="Dattolo E."/>
            <person name="De Paoli E."/>
            <person name="Dittami S."/>
            <person name="Maumus F."/>
            <person name="Michel G."/>
            <person name="Kersting A."/>
            <person name="Lauritano C."/>
            <person name="Lohaus R."/>
            <person name="Toepel M."/>
            <person name="Tonon T."/>
            <person name="Vanneste K."/>
            <person name="Amirebrahimi M."/>
            <person name="Brakel J."/>
            <person name="Bostroem C."/>
            <person name="Chovatia M."/>
            <person name="Grimwood J."/>
            <person name="Jenkins J.W."/>
            <person name="Jueterbock A."/>
            <person name="Mraz A."/>
            <person name="Stam W.T."/>
            <person name="Tice H."/>
            <person name="Bornberg-Bauer E."/>
            <person name="Green P.J."/>
            <person name="Pearson G.A."/>
            <person name="Procaccini G."/>
            <person name="Duarte C.M."/>
            <person name="Schmutz J."/>
            <person name="Reusch T.B.H."/>
            <person name="Van de Peer Y."/>
        </authorList>
    </citation>
    <scope>NUCLEOTIDE SEQUENCE [LARGE SCALE GENOMIC DNA]</scope>
    <source>
        <strain evidence="4">cv. Finnish</strain>
    </source>
</reference>
<protein>
    <submittedName>
        <fullName evidence="3">Subtilase-like protein</fullName>
    </submittedName>
</protein>
<feature type="signal peptide" evidence="1">
    <location>
        <begin position="1"/>
        <end position="24"/>
    </location>
</feature>
<dbReference type="Gene3D" id="3.30.70.80">
    <property type="entry name" value="Peptidase S8 propeptide/proteinase inhibitor I9"/>
    <property type="match status" value="1"/>
</dbReference>
<dbReference type="OrthoDB" id="687377at2759"/>
<organism evidence="3 4">
    <name type="scientific">Zostera marina</name>
    <name type="common">Eelgrass</name>
    <dbReference type="NCBI Taxonomy" id="29655"/>
    <lineage>
        <taxon>Eukaryota</taxon>
        <taxon>Viridiplantae</taxon>
        <taxon>Streptophyta</taxon>
        <taxon>Embryophyta</taxon>
        <taxon>Tracheophyta</taxon>
        <taxon>Spermatophyta</taxon>
        <taxon>Magnoliopsida</taxon>
        <taxon>Liliopsida</taxon>
        <taxon>Zosteraceae</taxon>
        <taxon>Zostera</taxon>
    </lineage>
</organism>
<feature type="chain" id="PRO_5005528142" evidence="1">
    <location>
        <begin position="25"/>
        <end position="122"/>
    </location>
</feature>
<proteinExistence type="predicted"/>
<name>A0A0K9PQK8_ZOSMR</name>
<dbReference type="AlphaFoldDB" id="A0A0K9PQK8"/>
<comment type="caution">
    <text evidence="3">The sequence shown here is derived from an EMBL/GenBank/DDBJ whole genome shotgun (WGS) entry which is preliminary data.</text>
</comment>
<dbReference type="Pfam" id="PF05922">
    <property type="entry name" value="Inhibitor_I9"/>
    <property type="match status" value="1"/>
</dbReference>
<keyword evidence="4" id="KW-1185">Reference proteome</keyword>
<gene>
    <name evidence="3" type="ORF">ZOSMA_182G00440</name>
</gene>
<evidence type="ECO:0000313" key="4">
    <source>
        <dbReference type="Proteomes" id="UP000036987"/>
    </source>
</evidence>
<accession>A0A0K9PQK8</accession>
<dbReference type="InterPro" id="IPR037045">
    <property type="entry name" value="S8pro/Inhibitor_I9_sf"/>
</dbReference>
<sequence length="122" mass="13624">MKISHFIIFAFLLLLHIFPDSITATSISMSTATVETPTSVHIVYMQAPEEEKYRQNLEVYHIRTLASILGSEEAAKDALIYSYKTATSGFSAKLTSQQVNQISELPGVLQIVPSMTHQLHKK</sequence>
<dbReference type="InterPro" id="IPR010259">
    <property type="entry name" value="S8pro/Inhibitor_I9"/>
</dbReference>
<keyword evidence="1" id="KW-0732">Signal</keyword>